<evidence type="ECO:0000313" key="9">
    <source>
        <dbReference type="Proteomes" id="UP000076420"/>
    </source>
</evidence>
<dbReference type="GO" id="GO:0051378">
    <property type="term" value="F:serotonin binding"/>
    <property type="evidence" value="ECO:0007669"/>
    <property type="project" value="TreeGrafter"/>
</dbReference>
<evidence type="ECO:0000256" key="4">
    <source>
        <dbReference type="ARBA" id="ARBA00022989"/>
    </source>
</evidence>
<dbReference type="SUPFAM" id="SSF161070">
    <property type="entry name" value="SNF-like"/>
    <property type="match status" value="1"/>
</dbReference>
<dbReference type="Proteomes" id="UP000076420">
    <property type="component" value="Unassembled WGS sequence"/>
</dbReference>
<name>A0A2C9JN49_BIOGL</name>
<keyword evidence="6" id="KW-0479">Metal-binding</keyword>
<feature type="transmembrane region" description="Helical" evidence="7">
    <location>
        <begin position="204"/>
        <end position="227"/>
    </location>
</feature>
<proteinExistence type="predicted"/>
<organism evidence="8 9">
    <name type="scientific">Biomphalaria glabrata</name>
    <name type="common">Bloodfluke planorb</name>
    <name type="synonym">Freshwater snail</name>
    <dbReference type="NCBI Taxonomy" id="6526"/>
    <lineage>
        <taxon>Eukaryota</taxon>
        <taxon>Metazoa</taxon>
        <taxon>Spiralia</taxon>
        <taxon>Lophotrochozoa</taxon>
        <taxon>Mollusca</taxon>
        <taxon>Gastropoda</taxon>
        <taxon>Heterobranchia</taxon>
        <taxon>Euthyneura</taxon>
        <taxon>Panpulmonata</taxon>
        <taxon>Hygrophila</taxon>
        <taxon>Lymnaeoidea</taxon>
        <taxon>Planorbidae</taxon>
        <taxon>Biomphalaria</taxon>
    </lineage>
</organism>
<keyword evidence="3 7" id="KW-0812">Transmembrane</keyword>
<evidence type="ECO:0000313" key="8">
    <source>
        <dbReference type="EnsemblMetazoa" id="BGLB005106-PB"/>
    </source>
</evidence>
<evidence type="ECO:0000256" key="5">
    <source>
        <dbReference type="ARBA" id="ARBA00023136"/>
    </source>
</evidence>
<reference evidence="8" key="1">
    <citation type="submission" date="2020-05" db="UniProtKB">
        <authorList>
            <consortium name="EnsemblMetazoa"/>
        </authorList>
    </citation>
    <scope>IDENTIFICATION</scope>
    <source>
        <strain evidence="8">BB02</strain>
    </source>
</reference>
<dbReference type="GO" id="GO:0005886">
    <property type="term" value="C:plasma membrane"/>
    <property type="evidence" value="ECO:0007669"/>
    <property type="project" value="TreeGrafter"/>
</dbReference>
<keyword evidence="6" id="KW-0915">Sodium</keyword>
<feature type="binding site" evidence="6">
    <location>
        <position position="34"/>
    </location>
    <ligand>
        <name>Na(+)</name>
        <dbReference type="ChEBI" id="CHEBI:29101"/>
        <label>1</label>
    </ligand>
</feature>
<feature type="transmembrane region" description="Helical" evidence="7">
    <location>
        <begin position="60"/>
        <end position="85"/>
    </location>
</feature>
<feature type="transmembrane region" description="Helical" evidence="7">
    <location>
        <begin position="119"/>
        <end position="148"/>
    </location>
</feature>
<evidence type="ECO:0000256" key="7">
    <source>
        <dbReference type="SAM" id="Phobius"/>
    </source>
</evidence>
<evidence type="ECO:0000256" key="1">
    <source>
        <dbReference type="ARBA" id="ARBA00004141"/>
    </source>
</evidence>
<dbReference type="Pfam" id="PF00209">
    <property type="entry name" value="SNF"/>
    <property type="match status" value="2"/>
</dbReference>
<feature type="transmembrane region" description="Helical" evidence="7">
    <location>
        <begin position="160"/>
        <end position="184"/>
    </location>
</feature>
<feature type="transmembrane region" description="Helical" evidence="7">
    <location>
        <begin position="20"/>
        <end position="48"/>
    </location>
</feature>
<feature type="binding site" evidence="6">
    <location>
        <position position="134"/>
    </location>
    <ligand>
        <name>Na(+)</name>
        <dbReference type="ChEBI" id="CHEBI:29101"/>
        <label>1</label>
    </ligand>
</feature>
<dbReference type="PRINTS" id="PR00176">
    <property type="entry name" value="NANEUSMPORT"/>
</dbReference>
<dbReference type="VEuPathDB" id="VectorBase:BGLAX_034374"/>
<dbReference type="GO" id="GO:0006865">
    <property type="term" value="P:amino acid transport"/>
    <property type="evidence" value="ECO:0007669"/>
    <property type="project" value="TreeGrafter"/>
</dbReference>
<dbReference type="GO" id="GO:0043005">
    <property type="term" value="C:neuron projection"/>
    <property type="evidence" value="ECO:0007669"/>
    <property type="project" value="TreeGrafter"/>
</dbReference>
<feature type="binding site" evidence="6">
    <location>
        <position position="66"/>
    </location>
    <ligand>
        <name>Na(+)</name>
        <dbReference type="ChEBI" id="CHEBI:29101"/>
        <label>1</label>
    </ligand>
</feature>
<accession>A0A2C9JN49</accession>
<dbReference type="GO" id="GO:0005335">
    <property type="term" value="F:serotonin:sodium:chloride symporter activity"/>
    <property type="evidence" value="ECO:0007669"/>
    <property type="project" value="TreeGrafter"/>
</dbReference>
<keyword evidence="4 7" id="KW-1133">Transmembrane helix</keyword>
<keyword evidence="2" id="KW-0813">Transport</keyword>
<feature type="transmembrane region" description="Helical" evidence="7">
    <location>
        <begin position="239"/>
        <end position="264"/>
    </location>
</feature>
<sequence length="275" mass="31356">MGYYEDILEMWYYEDILEMGYYIWIAAAAQIFFSLGPGFGVLMALSSYNKFNNNCYHDALITSAINCMTSFLAGFVVFTVLGYMAHVQHRTVETVARQDVGLIFVVYPEAVATLDGTSFWAVIFFFMLITLGLDTTFGGLEAIITGILDEYTFLRKHRELFVFGLMVWCFMGALVTTTYCFLLCSGVDRFSQDIESMLGSPPGLFWRITWTYISPVFLLTLFILSILESPPPEYGSYVFPYWSLTIGWLLVCTSILCIPSYMIFRFFKTPGSLKE</sequence>
<dbReference type="VEuPathDB" id="VectorBase:BGLB005106"/>
<evidence type="ECO:0000256" key="2">
    <source>
        <dbReference type="ARBA" id="ARBA00022448"/>
    </source>
</evidence>
<dbReference type="PANTHER" id="PTHR11616:SF279">
    <property type="entry name" value="SODIUM-DEPENDENT SEROTONIN TRANSPORTER"/>
    <property type="match status" value="1"/>
</dbReference>
<dbReference type="PROSITE" id="PS50267">
    <property type="entry name" value="NA_NEUROTRAN_SYMP_3"/>
    <property type="match status" value="1"/>
</dbReference>
<dbReference type="PANTHER" id="PTHR11616">
    <property type="entry name" value="SODIUM/CHLORIDE DEPENDENT TRANSPORTER"/>
    <property type="match status" value="1"/>
</dbReference>
<evidence type="ECO:0000256" key="6">
    <source>
        <dbReference type="PIRSR" id="PIRSR600175-1"/>
    </source>
</evidence>
<comment type="subcellular location">
    <subcellularLocation>
        <location evidence="1">Membrane</location>
        <topology evidence="1">Multi-pass membrane protein</topology>
    </subcellularLocation>
</comment>
<gene>
    <name evidence="8" type="primary">106060724</name>
</gene>
<evidence type="ECO:0000256" key="3">
    <source>
        <dbReference type="ARBA" id="ARBA00022692"/>
    </source>
</evidence>
<dbReference type="InterPro" id="IPR000175">
    <property type="entry name" value="Na/ntran_symport"/>
</dbReference>
<feature type="binding site" evidence="6">
    <location>
        <position position="131"/>
    </location>
    <ligand>
        <name>Na(+)</name>
        <dbReference type="ChEBI" id="CHEBI:29101"/>
        <label>1</label>
    </ligand>
</feature>
<keyword evidence="5 7" id="KW-0472">Membrane</keyword>
<dbReference type="AlphaFoldDB" id="A0A2C9JN49"/>
<dbReference type="OrthoDB" id="6581954at2759"/>
<dbReference type="STRING" id="6526.A0A2C9JN49"/>
<protein>
    <submittedName>
        <fullName evidence="8">Uncharacterized protein</fullName>
    </submittedName>
</protein>
<dbReference type="InterPro" id="IPR037272">
    <property type="entry name" value="SNS_sf"/>
</dbReference>
<dbReference type="KEGG" id="bgt:106060724"/>
<dbReference type="EnsemblMetazoa" id="BGLB005106-RB">
    <property type="protein sequence ID" value="BGLB005106-PB"/>
    <property type="gene ID" value="BGLB005106"/>
</dbReference>
<dbReference type="GO" id="GO:0098793">
    <property type="term" value="C:presynapse"/>
    <property type="evidence" value="ECO:0007669"/>
    <property type="project" value="GOC"/>
</dbReference>
<dbReference type="GO" id="GO:0046872">
    <property type="term" value="F:metal ion binding"/>
    <property type="evidence" value="ECO:0007669"/>
    <property type="project" value="UniProtKB-KW"/>
</dbReference>